<evidence type="ECO:0000313" key="12">
    <source>
        <dbReference type="EMBL" id="KFI97774.1"/>
    </source>
</evidence>
<evidence type="ECO:0000256" key="5">
    <source>
        <dbReference type="ARBA" id="ARBA00023141"/>
    </source>
</evidence>
<proteinExistence type="predicted"/>
<evidence type="ECO:0000256" key="1">
    <source>
        <dbReference type="ARBA" id="ARBA00004741"/>
    </source>
</evidence>
<dbReference type="Gene3D" id="3.40.190.10">
    <property type="entry name" value="Periplasmic binding protein-like II"/>
    <property type="match status" value="2"/>
</dbReference>
<evidence type="ECO:0000259" key="11">
    <source>
        <dbReference type="PROSITE" id="PS51671"/>
    </source>
</evidence>
<keyword evidence="4" id="KW-0028">Amino-acid biosynthesis</keyword>
<dbReference type="GO" id="GO:0005737">
    <property type="term" value="C:cytoplasm"/>
    <property type="evidence" value="ECO:0007669"/>
    <property type="project" value="TreeGrafter"/>
</dbReference>
<evidence type="ECO:0000259" key="10">
    <source>
        <dbReference type="PROSITE" id="PS51171"/>
    </source>
</evidence>
<gene>
    <name evidence="12" type="ORF">BSTEL_0585</name>
</gene>
<dbReference type="CDD" id="cd04905">
    <property type="entry name" value="ACT_CM-PDT"/>
    <property type="match status" value="1"/>
</dbReference>
<dbReference type="EC" id="4.2.1.51" evidence="2"/>
<evidence type="ECO:0000256" key="2">
    <source>
        <dbReference type="ARBA" id="ARBA00013147"/>
    </source>
</evidence>
<evidence type="ECO:0000256" key="4">
    <source>
        <dbReference type="ARBA" id="ARBA00022605"/>
    </source>
</evidence>
<keyword evidence="5" id="KW-0057">Aromatic amino acid biosynthesis</keyword>
<dbReference type="PANTHER" id="PTHR21022">
    <property type="entry name" value="PREPHENATE DEHYDRATASE P PROTEIN"/>
    <property type="match status" value="1"/>
</dbReference>
<dbReference type="PANTHER" id="PTHR21022:SF19">
    <property type="entry name" value="PREPHENATE DEHYDRATASE-RELATED"/>
    <property type="match status" value="1"/>
</dbReference>
<accession>A0A087DQH4</accession>
<comment type="caution">
    <text evidence="12">The sequence shown here is derived from an EMBL/GenBank/DDBJ whole genome shotgun (WGS) entry which is preliminary data.</text>
</comment>
<protein>
    <recommendedName>
        <fullName evidence="3">Prephenate dehydratase</fullName>
        <ecNumber evidence="2">4.2.1.51</ecNumber>
    </recommendedName>
</protein>
<dbReference type="InterPro" id="IPR045865">
    <property type="entry name" value="ACT-like_dom_sf"/>
</dbReference>
<feature type="site" description="Essential for prephenate dehydratase activity" evidence="9">
    <location>
        <position position="200"/>
    </location>
</feature>
<dbReference type="eggNOG" id="COG0077">
    <property type="taxonomic scope" value="Bacteria"/>
</dbReference>
<organism evidence="12 13">
    <name type="scientific">Bifidobacterium stellenboschense</name>
    <dbReference type="NCBI Taxonomy" id="762211"/>
    <lineage>
        <taxon>Bacteria</taxon>
        <taxon>Bacillati</taxon>
        <taxon>Actinomycetota</taxon>
        <taxon>Actinomycetes</taxon>
        <taxon>Bifidobacteriales</taxon>
        <taxon>Bifidobacteriaceae</taxon>
        <taxon>Bifidobacterium</taxon>
    </lineage>
</organism>
<dbReference type="InterPro" id="IPR002912">
    <property type="entry name" value="ACT_dom"/>
</dbReference>
<dbReference type="SUPFAM" id="SSF55021">
    <property type="entry name" value="ACT-like"/>
    <property type="match status" value="1"/>
</dbReference>
<comment type="pathway">
    <text evidence="1">Amino-acid biosynthesis; L-phenylalanine biosynthesis; phenylpyruvate from prephenate: step 1/1.</text>
</comment>
<dbReference type="EMBL" id="JGZP01000011">
    <property type="protein sequence ID" value="KFI97774.1"/>
    <property type="molecule type" value="Genomic_DNA"/>
</dbReference>
<feature type="domain" description="ACT" evidence="11">
    <location>
        <begin position="229"/>
        <end position="306"/>
    </location>
</feature>
<keyword evidence="13" id="KW-1185">Reference proteome</keyword>
<dbReference type="GO" id="GO:0004664">
    <property type="term" value="F:prephenate dehydratase activity"/>
    <property type="evidence" value="ECO:0007669"/>
    <property type="project" value="UniProtKB-EC"/>
</dbReference>
<dbReference type="UniPathway" id="UPA00121">
    <property type="reaction ID" value="UER00345"/>
</dbReference>
<dbReference type="AlphaFoldDB" id="A0A087DQH4"/>
<feature type="domain" description="Prephenate dehydratase" evidence="10">
    <location>
        <begin position="12"/>
        <end position="207"/>
    </location>
</feature>
<dbReference type="PROSITE" id="PS51171">
    <property type="entry name" value="PREPHENATE_DEHYDR_3"/>
    <property type="match status" value="1"/>
</dbReference>
<dbReference type="InterPro" id="IPR001086">
    <property type="entry name" value="Preph_deHydtase"/>
</dbReference>
<keyword evidence="6" id="KW-0584">Phenylalanine biosynthesis</keyword>
<dbReference type="PROSITE" id="PS51671">
    <property type="entry name" value="ACT"/>
    <property type="match status" value="1"/>
</dbReference>
<dbReference type="STRING" id="762211.BSTEL_0585"/>
<dbReference type="GO" id="GO:0009094">
    <property type="term" value="P:L-phenylalanine biosynthetic process"/>
    <property type="evidence" value="ECO:0007669"/>
    <property type="project" value="UniProtKB-UniPathway"/>
</dbReference>
<evidence type="ECO:0000256" key="8">
    <source>
        <dbReference type="ARBA" id="ARBA00047848"/>
    </source>
</evidence>
<dbReference type="SUPFAM" id="SSF53850">
    <property type="entry name" value="Periplasmic binding protein-like II"/>
    <property type="match status" value="1"/>
</dbReference>
<evidence type="ECO:0000256" key="3">
    <source>
        <dbReference type="ARBA" id="ARBA00021872"/>
    </source>
</evidence>
<name>A0A087DQH4_9BIFI</name>
<dbReference type="InterPro" id="IPR008242">
    <property type="entry name" value="Chor_mutase/pphenate_deHydtase"/>
</dbReference>
<dbReference type="Pfam" id="PF00800">
    <property type="entry name" value="PDT"/>
    <property type="match status" value="1"/>
</dbReference>
<dbReference type="PIRSF" id="PIRSF001500">
    <property type="entry name" value="Chor_mut_pdt_Ppr"/>
    <property type="match status" value="1"/>
</dbReference>
<keyword evidence="7 12" id="KW-0456">Lyase</keyword>
<evidence type="ECO:0000256" key="7">
    <source>
        <dbReference type="ARBA" id="ARBA00023239"/>
    </source>
</evidence>
<dbReference type="Gene3D" id="3.30.70.260">
    <property type="match status" value="1"/>
</dbReference>
<evidence type="ECO:0000256" key="6">
    <source>
        <dbReference type="ARBA" id="ARBA00023222"/>
    </source>
</evidence>
<dbReference type="CDD" id="cd13632">
    <property type="entry name" value="PBP2_Aa-PDT_like"/>
    <property type="match status" value="1"/>
</dbReference>
<comment type="catalytic activity">
    <reaction evidence="8">
        <text>prephenate + H(+) = 3-phenylpyruvate + CO2 + H2O</text>
        <dbReference type="Rhea" id="RHEA:21648"/>
        <dbReference type="ChEBI" id="CHEBI:15377"/>
        <dbReference type="ChEBI" id="CHEBI:15378"/>
        <dbReference type="ChEBI" id="CHEBI:16526"/>
        <dbReference type="ChEBI" id="CHEBI:18005"/>
        <dbReference type="ChEBI" id="CHEBI:29934"/>
        <dbReference type="EC" id="4.2.1.51"/>
    </reaction>
</comment>
<evidence type="ECO:0000313" key="13">
    <source>
        <dbReference type="Proteomes" id="UP000029004"/>
    </source>
</evidence>
<evidence type="ECO:0000256" key="9">
    <source>
        <dbReference type="PIRSR" id="PIRSR001500-2"/>
    </source>
</evidence>
<dbReference type="Proteomes" id="UP000029004">
    <property type="component" value="Unassembled WGS sequence"/>
</dbReference>
<reference evidence="12 13" key="1">
    <citation type="submission" date="2014-03" db="EMBL/GenBank/DDBJ databases">
        <title>Genomics of Bifidobacteria.</title>
        <authorList>
            <person name="Ventura M."/>
            <person name="Milani C."/>
            <person name="Lugli G.A."/>
        </authorList>
    </citation>
    <scope>NUCLEOTIDE SEQUENCE [LARGE SCALE GENOMIC DNA]</scope>
    <source>
        <strain evidence="12 13">DSM 23968</strain>
    </source>
</reference>
<sequence>MTVQWCPMTRETLFYLGPEGTFTHQAAMEAAAQLADETAGKTGFDLVPLPDVPAIMEAVRSGRGLGVIAWENNVEGYVVPNLDALIDAGDVAGLARVRVDVAFDAFTRRGDDPFAARDAAGTVSDADSGVIPVSAHPHGLAQCKRFIVDHHLTPTPASSNAAACRDLEPGGVALGPRICGELYGLDTLAARVQDFAGAHTDFLVLGRRDDVRASNDRARARDTDFETIITFIPLVTGPGVVANVLDILRDAGLNMTSFMSRPIKGDDGTYSFIDTLDAAPWEPRFRDVLATLAAHGIWLKTLAVYPRRERSNPPVEAWRLPQGGVHLDATRISDDWRETETTRRELLW</sequence>